<comment type="similarity">
    <text evidence="1">Belongs to the universal ribosomal protein uS14 family.</text>
</comment>
<geneLocation type="mitochondrion" evidence="4"/>
<proteinExistence type="inferred from homology"/>
<dbReference type="GO" id="GO:0006412">
    <property type="term" value="P:translation"/>
    <property type="evidence" value="ECO:0007669"/>
    <property type="project" value="InterPro"/>
</dbReference>
<dbReference type="SUPFAM" id="SSF57716">
    <property type="entry name" value="Glucocorticoid receptor-like (DNA-binding domain)"/>
    <property type="match status" value="1"/>
</dbReference>
<dbReference type="EMBL" id="MW013552">
    <property type="protein sequence ID" value="QTX08895.1"/>
    <property type="molecule type" value="Genomic_DNA"/>
</dbReference>
<accession>A0A8B0SDQ0</accession>
<dbReference type="PANTHER" id="PTHR19836">
    <property type="entry name" value="30S RIBOSOMAL PROTEIN S14"/>
    <property type="match status" value="1"/>
</dbReference>
<keyword evidence="3" id="KW-0687">Ribonucleoprotein</keyword>
<organism evidence="4">
    <name type="scientific">Thalassiosira rotula</name>
    <dbReference type="NCBI Taxonomy" id="49265"/>
    <lineage>
        <taxon>Eukaryota</taxon>
        <taxon>Sar</taxon>
        <taxon>Stramenopiles</taxon>
        <taxon>Ochrophyta</taxon>
        <taxon>Bacillariophyta</taxon>
        <taxon>Coscinodiscophyceae</taxon>
        <taxon>Thalassiosirophycidae</taxon>
        <taxon>Thalassiosirales</taxon>
        <taxon>Thalassiosiraceae</taxon>
        <taxon>Thalassiosira</taxon>
    </lineage>
</organism>
<dbReference type="RefSeq" id="YP_010252052.1">
    <property type="nucleotide sequence ID" value="NC_060383.1"/>
</dbReference>
<evidence type="ECO:0000256" key="3">
    <source>
        <dbReference type="ARBA" id="ARBA00023274"/>
    </source>
</evidence>
<evidence type="ECO:0000256" key="2">
    <source>
        <dbReference type="ARBA" id="ARBA00022980"/>
    </source>
</evidence>
<sequence length="100" mass="11596">MKKKLQKDIKLRKLFNQQELNHIILKSIVKNENLSLILKWNAVSKLSNFLGGQNKTRFVNRCVLTNGKAKFNRTFKKFSRLSFLSIARSGKISGLKKSSW</sequence>
<gene>
    <name evidence="4" type="primary">rps14</name>
</gene>
<dbReference type="InterPro" id="IPR001209">
    <property type="entry name" value="Ribosomal_uS14"/>
</dbReference>
<dbReference type="Pfam" id="PF00253">
    <property type="entry name" value="Ribosomal_S14"/>
    <property type="match status" value="1"/>
</dbReference>
<name>A0A8B0SDQ0_9STRA</name>
<dbReference type="GO" id="GO:0005763">
    <property type="term" value="C:mitochondrial small ribosomal subunit"/>
    <property type="evidence" value="ECO:0007669"/>
    <property type="project" value="TreeGrafter"/>
</dbReference>
<evidence type="ECO:0000256" key="1">
    <source>
        <dbReference type="ARBA" id="ARBA00009083"/>
    </source>
</evidence>
<reference evidence="4" key="1">
    <citation type="submission" date="2020-09" db="EMBL/GenBank/DDBJ databases">
        <authorList>
            <person name="Liu K."/>
            <person name="Chen N."/>
        </authorList>
    </citation>
    <scope>NUCLEOTIDE SEQUENCE</scope>
    <source>
        <strain evidence="4">CNS00050</strain>
    </source>
</reference>
<dbReference type="AlphaFoldDB" id="A0A8B0SDQ0"/>
<evidence type="ECO:0000313" key="4">
    <source>
        <dbReference type="EMBL" id="QTX08895.1"/>
    </source>
</evidence>
<dbReference type="GeneID" id="70637913"/>
<dbReference type="Gene3D" id="1.10.287.1480">
    <property type="match status" value="1"/>
</dbReference>
<dbReference type="PANTHER" id="PTHR19836:SF19">
    <property type="entry name" value="SMALL RIBOSOMAL SUBUNIT PROTEIN US14M"/>
    <property type="match status" value="1"/>
</dbReference>
<protein>
    <submittedName>
        <fullName evidence="4">Ribosomal protein S14</fullName>
    </submittedName>
</protein>
<keyword evidence="2 4" id="KW-0689">Ribosomal protein</keyword>
<keyword evidence="4" id="KW-0496">Mitochondrion</keyword>
<dbReference type="GO" id="GO:0003735">
    <property type="term" value="F:structural constituent of ribosome"/>
    <property type="evidence" value="ECO:0007669"/>
    <property type="project" value="InterPro"/>
</dbReference>